<dbReference type="GO" id="GO:0004553">
    <property type="term" value="F:hydrolase activity, hydrolyzing O-glycosyl compounds"/>
    <property type="evidence" value="ECO:0007669"/>
    <property type="project" value="InterPro"/>
</dbReference>
<feature type="chain" id="PRO_5009286424" evidence="5">
    <location>
        <begin position="23"/>
        <end position="843"/>
    </location>
</feature>
<evidence type="ECO:0000256" key="2">
    <source>
        <dbReference type="ARBA" id="ARBA00022801"/>
    </source>
</evidence>
<evidence type="ECO:0000256" key="4">
    <source>
        <dbReference type="RuleBase" id="RU361185"/>
    </source>
</evidence>
<dbReference type="Pfam" id="PF13802">
    <property type="entry name" value="Gal_mutarotas_2"/>
    <property type="match status" value="1"/>
</dbReference>
<evidence type="ECO:0000313" key="10">
    <source>
        <dbReference type="EMBL" id="SEF76808.1"/>
    </source>
</evidence>
<dbReference type="Pfam" id="PF17137">
    <property type="entry name" value="DUF5110"/>
    <property type="match status" value="1"/>
</dbReference>
<dbReference type="SUPFAM" id="SSF74650">
    <property type="entry name" value="Galactose mutarotase-like"/>
    <property type="match status" value="1"/>
</dbReference>
<evidence type="ECO:0000256" key="1">
    <source>
        <dbReference type="ARBA" id="ARBA00007806"/>
    </source>
</evidence>
<keyword evidence="2 4" id="KW-0378">Hydrolase</keyword>
<dbReference type="AlphaFoldDB" id="A0A1H5UQU5"/>
<feature type="signal peptide" evidence="5">
    <location>
        <begin position="1"/>
        <end position="22"/>
    </location>
</feature>
<evidence type="ECO:0000259" key="7">
    <source>
        <dbReference type="Pfam" id="PF13802"/>
    </source>
</evidence>
<dbReference type="InterPro" id="IPR025887">
    <property type="entry name" value="Glyco_hydro_31_N_dom"/>
</dbReference>
<feature type="domain" description="DUF5110" evidence="8">
    <location>
        <begin position="733"/>
        <end position="801"/>
    </location>
</feature>
<keyword evidence="11" id="KW-1185">Reference proteome</keyword>
<feature type="domain" description="Glycoside hydrolase family 31 N-terminal" evidence="7">
    <location>
        <begin position="56"/>
        <end position="221"/>
    </location>
</feature>
<evidence type="ECO:0000313" key="11">
    <source>
        <dbReference type="Proteomes" id="UP000236728"/>
    </source>
</evidence>
<dbReference type="CDD" id="cd14752">
    <property type="entry name" value="GH31_N"/>
    <property type="match status" value="1"/>
</dbReference>
<dbReference type="SUPFAM" id="SSF51011">
    <property type="entry name" value="Glycosyl hydrolase domain"/>
    <property type="match status" value="1"/>
</dbReference>
<dbReference type="RefSeq" id="WP_160115008.1">
    <property type="nucleotide sequence ID" value="NZ_FNVA01000001.1"/>
</dbReference>
<name>A0A1H5UQU5_9BACT</name>
<dbReference type="InterPro" id="IPR013780">
    <property type="entry name" value="Glyco_hydro_b"/>
</dbReference>
<dbReference type="Pfam" id="PF21365">
    <property type="entry name" value="Glyco_hydro_31_3rd"/>
    <property type="match status" value="1"/>
</dbReference>
<organism evidence="10 11">
    <name type="scientific">Bryocella elongata</name>
    <dbReference type="NCBI Taxonomy" id="863522"/>
    <lineage>
        <taxon>Bacteria</taxon>
        <taxon>Pseudomonadati</taxon>
        <taxon>Acidobacteriota</taxon>
        <taxon>Terriglobia</taxon>
        <taxon>Terriglobales</taxon>
        <taxon>Acidobacteriaceae</taxon>
        <taxon>Bryocella</taxon>
    </lineage>
</organism>
<dbReference type="InterPro" id="IPR033403">
    <property type="entry name" value="DUF5110"/>
</dbReference>
<dbReference type="InterPro" id="IPR000322">
    <property type="entry name" value="Glyco_hydro_31_TIM"/>
</dbReference>
<keyword evidence="5" id="KW-0732">Signal</keyword>
<dbReference type="InterPro" id="IPR048395">
    <property type="entry name" value="Glyco_hydro_31_C"/>
</dbReference>
<evidence type="ECO:0000256" key="5">
    <source>
        <dbReference type="SAM" id="SignalP"/>
    </source>
</evidence>
<sequence length="843" mass="92943">MPKPRLAAGTLIACFTALTAYAQGSSSPTPAVQGNAITKVQNLPNGVELTSGPTLLRIIALRNDIIRVRAGHNGTLGEDASWAVLPEKRAASILVTPLKTEGDAGFSTRSIRVAVSLQSGELTVRRADDTIVLHESLPLAFTSGGFQLTETMPVDEHYFGLGDKTGPLDRRGHAFTMWNTDAYRFQESTDPLYKTIPFFLMFRKGQAAGVLLDSTWRSSFDFGVRAPAAYTFGAEGDNVDYYILAGPTPRAVVESYAWLTGAAPLPPRWMLGFQQSRYTYTPASRLMEVAERLRTDRIPTDALYLDIDFQDRNRPFTVDTTTFPDLKSTLAKLSAMHFHTVAITDLHIASAPGQSYAPYDSGIAGDRFLRQPNGSLYVGSVWPGPAVFPDFTQAATRAWWGPLYAPFAAMGFEGFWNDMNEPSIFDSPTGTMPLDTLHRIEEPGFRTRTATHAEIHNVYGMENSRATYEGLLKLQPDQRPFVLTRASYAGGQRYAATWTGDNSSTWNHLRMTAPMLKSLGLGGFSFSGADVGGFAGTATADLLTKWIEVAAFHPIDRDHSEKGTGDQEPWVGGTAQEDIRRRFIEERYRLMPYLYTLAEETSRTGMPMLRPLFLDDPQATTDGHPIDIDAGVESEFLLGHDLLIAPPPYPEAPDAYTVEFPSPHWFNYWTGEVVPQPPPPVRTPNAPAAAMDRIPLYANVKPELATLPVFVRAGSILPIAPLTQSTDETPAGPLTLRVYAGDECHGSLYTDDGKSFGYRREEFLRLTFRCEVRPDGMTLDVSPREGSYAPWWTQVRVEVYGWKPAAGLLTINGKQSSASIQQAVNALVFTIPERKEGSRITLR</sequence>
<dbReference type="SUPFAM" id="SSF51445">
    <property type="entry name" value="(Trans)glycosidases"/>
    <property type="match status" value="1"/>
</dbReference>
<feature type="domain" description="Glycoside hydrolase family 31 TIM barrel" evidence="6">
    <location>
        <begin position="264"/>
        <end position="597"/>
    </location>
</feature>
<protein>
    <submittedName>
        <fullName evidence="10">Alpha-glucosidase</fullName>
    </submittedName>
</protein>
<dbReference type="PANTHER" id="PTHR22762">
    <property type="entry name" value="ALPHA-GLUCOSIDASE"/>
    <property type="match status" value="1"/>
</dbReference>
<dbReference type="InterPro" id="IPR017853">
    <property type="entry name" value="GH"/>
</dbReference>
<dbReference type="Pfam" id="PF01055">
    <property type="entry name" value="Glyco_hydro_31_2nd"/>
    <property type="match status" value="1"/>
</dbReference>
<dbReference type="CDD" id="cd06604">
    <property type="entry name" value="GH31_glucosidase_II_MalA"/>
    <property type="match status" value="1"/>
</dbReference>
<proteinExistence type="inferred from homology"/>
<dbReference type="GO" id="GO:0030246">
    <property type="term" value="F:carbohydrate binding"/>
    <property type="evidence" value="ECO:0007669"/>
    <property type="project" value="InterPro"/>
</dbReference>
<reference evidence="10 11" key="1">
    <citation type="submission" date="2016-10" db="EMBL/GenBank/DDBJ databases">
        <authorList>
            <person name="de Groot N.N."/>
        </authorList>
    </citation>
    <scope>NUCLEOTIDE SEQUENCE [LARGE SCALE GENOMIC DNA]</scope>
    <source>
        <strain evidence="10 11">DSM 22489</strain>
    </source>
</reference>
<dbReference type="InterPro" id="IPR030458">
    <property type="entry name" value="Glyco_hydro_31_AS"/>
</dbReference>
<dbReference type="Gene3D" id="3.20.20.80">
    <property type="entry name" value="Glycosidases"/>
    <property type="match status" value="1"/>
</dbReference>
<evidence type="ECO:0000259" key="8">
    <source>
        <dbReference type="Pfam" id="PF17137"/>
    </source>
</evidence>
<dbReference type="PANTHER" id="PTHR22762:SF120">
    <property type="entry name" value="HETEROGLYCAN GLUCOSIDASE 1"/>
    <property type="match status" value="1"/>
</dbReference>
<dbReference type="Proteomes" id="UP000236728">
    <property type="component" value="Unassembled WGS sequence"/>
</dbReference>
<evidence type="ECO:0000256" key="3">
    <source>
        <dbReference type="ARBA" id="ARBA00023295"/>
    </source>
</evidence>
<keyword evidence="3 4" id="KW-0326">Glycosidase</keyword>
<dbReference type="Gene3D" id="2.60.40.1180">
    <property type="entry name" value="Golgi alpha-mannosidase II"/>
    <property type="match status" value="2"/>
</dbReference>
<gene>
    <name evidence="10" type="ORF">SAMN05421819_1117</name>
</gene>
<evidence type="ECO:0000259" key="9">
    <source>
        <dbReference type="Pfam" id="PF21365"/>
    </source>
</evidence>
<dbReference type="OrthoDB" id="176168at2"/>
<dbReference type="Gene3D" id="2.60.40.1760">
    <property type="entry name" value="glycosyl hydrolase (family 31)"/>
    <property type="match status" value="1"/>
</dbReference>
<dbReference type="EMBL" id="FNVA01000001">
    <property type="protein sequence ID" value="SEF76808.1"/>
    <property type="molecule type" value="Genomic_DNA"/>
</dbReference>
<evidence type="ECO:0000259" key="6">
    <source>
        <dbReference type="Pfam" id="PF01055"/>
    </source>
</evidence>
<feature type="domain" description="Glycosyl hydrolase family 31 C-terminal" evidence="9">
    <location>
        <begin position="605"/>
        <end position="717"/>
    </location>
</feature>
<comment type="similarity">
    <text evidence="1 4">Belongs to the glycosyl hydrolase 31 family.</text>
</comment>
<dbReference type="InterPro" id="IPR011013">
    <property type="entry name" value="Gal_mutarotase_sf_dom"/>
</dbReference>
<dbReference type="PROSITE" id="PS00129">
    <property type="entry name" value="GLYCOSYL_HYDROL_F31_1"/>
    <property type="match status" value="1"/>
</dbReference>
<dbReference type="GO" id="GO:0005975">
    <property type="term" value="P:carbohydrate metabolic process"/>
    <property type="evidence" value="ECO:0007669"/>
    <property type="project" value="InterPro"/>
</dbReference>
<accession>A0A1H5UQU5</accession>